<evidence type="ECO:0000259" key="1">
    <source>
        <dbReference type="Pfam" id="PF01593"/>
    </source>
</evidence>
<proteinExistence type="predicted"/>
<feature type="domain" description="Amine oxidase" evidence="1">
    <location>
        <begin position="127"/>
        <end position="330"/>
    </location>
</feature>
<dbReference type="PRINTS" id="PR00419">
    <property type="entry name" value="ADXRDTASE"/>
</dbReference>
<protein>
    <submittedName>
        <fullName evidence="2">FAD-dependent oxidoreductase</fullName>
    </submittedName>
</protein>
<dbReference type="SUPFAM" id="SSF51905">
    <property type="entry name" value="FAD/NAD(P)-binding domain"/>
    <property type="match status" value="1"/>
</dbReference>
<dbReference type="Gene3D" id="3.50.50.60">
    <property type="entry name" value="FAD/NAD(P)-binding domain"/>
    <property type="match status" value="1"/>
</dbReference>
<evidence type="ECO:0000313" key="2">
    <source>
        <dbReference type="EMBL" id="MDF0750248.1"/>
    </source>
</evidence>
<reference evidence="2" key="1">
    <citation type="submission" date="2022-07" db="EMBL/GenBank/DDBJ databases">
        <title>Marinobacter iranensis a new bacterium isolate from a hipersaline lake in Iran.</title>
        <authorList>
            <person name="Mohammad A.M.A."/>
            <person name="Cristina S.-P."/>
            <person name="Antonio V."/>
        </authorList>
    </citation>
    <scope>NUCLEOTIDE SEQUENCE</scope>
    <source>
        <strain evidence="2">71-i</strain>
    </source>
</reference>
<dbReference type="InterPro" id="IPR036188">
    <property type="entry name" value="FAD/NAD-bd_sf"/>
</dbReference>
<sequence length="339" mass="37402">MFNQIDHSPVIRRIAIVGSGLAGLTAALLLREHDHSVTVFEKSRGPGGRMAAKRVPGGSADIGAQYFTVRNPAFSEFLRRHAGEGSFGSWSGRFGYQNTEGQWKPFPREERYVGIPRMTAITRGLSGALDIQAQTRIERLVRQDPEWTLLDTDGKSYGPFDAVIVTAPPAQARDLFSNSGLQSLADELEGPVGHVQPCWAVAAHFSQPLGQPYEAMRCQDPVLNWIANNSSKPGREGASGEWWVLHADSEWSRENENTPAKQVEERMIEAFQRVTGISVEPDERVSHRWLYAKSSATDQPGFRWFNDLRVGLAGDWLSGGRVEGAFNSASSLVEHMLAG</sequence>
<dbReference type="PANTHER" id="PTHR16128">
    <property type="entry name" value="FAD/NAD(P)-BINDING OXIDOREDUCTASE FAMILY PROTEIN"/>
    <property type="match status" value="1"/>
</dbReference>
<organism evidence="2 3">
    <name type="scientific">Marinobacter iranensis</name>
    <dbReference type="NCBI Taxonomy" id="2962607"/>
    <lineage>
        <taxon>Bacteria</taxon>
        <taxon>Pseudomonadati</taxon>
        <taxon>Pseudomonadota</taxon>
        <taxon>Gammaproteobacteria</taxon>
        <taxon>Pseudomonadales</taxon>
        <taxon>Marinobacteraceae</taxon>
        <taxon>Marinobacter</taxon>
    </lineage>
</organism>
<dbReference type="Proteomes" id="UP001143391">
    <property type="component" value="Unassembled WGS sequence"/>
</dbReference>
<dbReference type="Pfam" id="PF13450">
    <property type="entry name" value="NAD_binding_8"/>
    <property type="match status" value="1"/>
</dbReference>
<gene>
    <name evidence="2" type="ORF">NLU14_08400</name>
</gene>
<name>A0ABT5Y9A8_9GAMM</name>
<dbReference type="PANTHER" id="PTHR16128:SF5">
    <property type="entry name" value="FAD_NAD(P)-BINDING OXIDOREDUCTASE FAMILY PROTEIN"/>
    <property type="match status" value="1"/>
</dbReference>
<accession>A0ABT5Y9A8</accession>
<dbReference type="InterPro" id="IPR002937">
    <property type="entry name" value="Amino_oxidase"/>
</dbReference>
<dbReference type="RefSeq" id="WP_275705780.1">
    <property type="nucleotide sequence ID" value="NZ_JANCMW010000004.1"/>
</dbReference>
<evidence type="ECO:0000313" key="3">
    <source>
        <dbReference type="Proteomes" id="UP001143391"/>
    </source>
</evidence>
<dbReference type="EMBL" id="JANCMW010000004">
    <property type="protein sequence ID" value="MDF0750248.1"/>
    <property type="molecule type" value="Genomic_DNA"/>
</dbReference>
<dbReference type="Pfam" id="PF01593">
    <property type="entry name" value="Amino_oxidase"/>
    <property type="match status" value="1"/>
</dbReference>
<keyword evidence="3" id="KW-1185">Reference proteome</keyword>
<comment type="caution">
    <text evidence="2">The sequence shown here is derived from an EMBL/GenBank/DDBJ whole genome shotgun (WGS) entry which is preliminary data.</text>
</comment>
<dbReference type="Gene3D" id="3.90.660.10">
    <property type="match status" value="1"/>
</dbReference>